<sequence>MQAQQGVLKPPKRHTLIQVYDFDDLPLIVMNVARIGAQIPAMASELKPDAIKGSSRKNKDSG</sequence>
<gene>
    <name evidence="1" type="ORF">METZ01_LOCUS464020</name>
</gene>
<evidence type="ECO:0000313" key="1">
    <source>
        <dbReference type="EMBL" id="SVE11166.1"/>
    </source>
</evidence>
<name>A0A383ATA2_9ZZZZ</name>
<reference evidence="1" key="1">
    <citation type="submission" date="2018-05" db="EMBL/GenBank/DDBJ databases">
        <authorList>
            <person name="Lanie J.A."/>
            <person name="Ng W.-L."/>
            <person name="Kazmierczak K.M."/>
            <person name="Andrzejewski T.M."/>
            <person name="Davidsen T.M."/>
            <person name="Wayne K.J."/>
            <person name="Tettelin H."/>
            <person name="Glass J.I."/>
            <person name="Rusch D."/>
            <person name="Podicherti R."/>
            <person name="Tsui H.-C.T."/>
            <person name="Winkler M.E."/>
        </authorList>
    </citation>
    <scope>NUCLEOTIDE SEQUENCE</scope>
</reference>
<proteinExistence type="predicted"/>
<protein>
    <submittedName>
        <fullName evidence="1">Uncharacterized protein</fullName>
    </submittedName>
</protein>
<dbReference type="EMBL" id="UINC01194870">
    <property type="protein sequence ID" value="SVE11166.1"/>
    <property type="molecule type" value="Genomic_DNA"/>
</dbReference>
<organism evidence="1">
    <name type="scientific">marine metagenome</name>
    <dbReference type="NCBI Taxonomy" id="408172"/>
    <lineage>
        <taxon>unclassified sequences</taxon>
        <taxon>metagenomes</taxon>
        <taxon>ecological metagenomes</taxon>
    </lineage>
</organism>
<accession>A0A383ATA2</accession>
<dbReference type="AlphaFoldDB" id="A0A383ATA2"/>
<feature type="non-terminal residue" evidence="1">
    <location>
        <position position="62"/>
    </location>
</feature>